<dbReference type="GO" id="GO:0009234">
    <property type="term" value="P:menaquinone biosynthetic process"/>
    <property type="evidence" value="ECO:0007669"/>
    <property type="project" value="UniProtKB-UniRule"/>
</dbReference>
<evidence type="ECO:0000313" key="5">
    <source>
        <dbReference type="EMBL" id="AEA33589.1"/>
    </source>
</evidence>
<evidence type="ECO:0000313" key="6">
    <source>
        <dbReference type="Proteomes" id="UP000008139"/>
    </source>
</evidence>
<comment type="caution">
    <text evidence="4">Lacks conserved residue(s) required for the propagation of feature annotation.</text>
</comment>
<proteinExistence type="inferred from homology"/>
<dbReference type="SUPFAM" id="SSF53850">
    <property type="entry name" value="Periplasmic binding protein-like II"/>
    <property type="match status" value="1"/>
</dbReference>
<dbReference type="HOGENOM" id="CLU_070326_0_0_7"/>
<comment type="function">
    <text evidence="4">Catalyzes the conversion of cyclic dehypoxanthine futalosine (cyclic DHFL) into 1,4-dihydroxy-6-naphthoate, a step in the biosynthesis of menaquinone (MK, vitamin K2).</text>
</comment>
<dbReference type="Proteomes" id="UP000008139">
    <property type="component" value="Chromosome"/>
</dbReference>
<dbReference type="InterPro" id="IPR003773">
    <property type="entry name" value="Menaquinone_biosynth"/>
</dbReference>
<name>F2LV05_HIPMA</name>
<protein>
    <recommendedName>
        <fullName evidence="4">1,4-dihydroxy-6-naphtoate synthase</fullName>
        <ecNumber evidence="4">4.1.99.29</ecNumber>
    </recommendedName>
    <alternativeName>
        <fullName evidence="4">Menaquinone biosynthetic enzyme MqnD</fullName>
    </alternativeName>
</protein>
<keyword evidence="3 4" id="KW-0456">Lyase</keyword>
<dbReference type="EMBL" id="CP002606">
    <property type="protein sequence ID" value="AEA33589.1"/>
    <property type="molecule type" value="Genomic_DNA"/>
</dbReference>
<dbReference type="STRING" id="760142.Hipma_0619"/>
<organism evidence="5 6">
    <name type="scientific">Hippea maritima (strain ATCC 700847 / DSM 10411 / MH2)</name>
    <dbReference type="NCBI Taxonomy" id="760142"/>
    <lineage>
        <taxon>Bacteria</taxon>
        <taxon>Pseudomonadati</taxon>
        <taxon>Campylobacterota</taxon>
        <taxon>Desulfurellia</taxon>
        <taxon>Desulfurellales</taxon>
        <taxon>Hippeaceae</taxon>
        <taxon>Hippea</taxon>
    </lineage>
</organism>
<dbReference type="KEGG" id="hmr:Hipma_0619"/>
<dbReference type="CDD" id="cd13636">
    <property type="entry name" value="PBP2_Af1704"/>
    <property type="match status" value="1"/>
</dbReference>
<dbReference type="Gene3D" id="3.40.190.10">
    <property type="entry name" value="Periplasmic binding protein-like II"/>
    <property type="match status" value="2"/>
</dbReference>
<dbReference type="Pfam" id="PF02621">
    <property type="entry name" value="VitK2_biosynth"/>
    <property type="match status" value="1"/>
</dbReference>
<feature type="active site" description="Proton acceptor" evidence="4">
    <location>
        <position position="152"/>
    </location>
</feature>
<comment type="similarity">
    <text evidence="4">Belongs to the MqnA/MqnD family. MqnD subfamily.</text>
</comment>
<keyword evidence="2 4" id="KW-0474">Menaquinone biosynthesis</keyword>
<dbReference type="eggNOG" id="COG2107">
    <property type="taxonomic scope" value="Bacteria"/>
</dbReference>
<evidence type="ECO:0000256" key="1">
    <source>
        <dbReference type="ARBA" id="ARBA00004863"/>
    </source>
</evidence>
<accession>F2LV05</accession>
<dbReference type="PANTHER" id="PTHR37167">
    <property type="entry name" value="1,4-DIHYDROXY-6-NAPHTOATE SYNTHASE"/>
    <property type="match status" value="1"/>
</dbReference>
<evidence type="ECO:0000256" key="2">
    <source>
        <dbReference type="ARBA" id="ARBA00022428"/>
    </source>
</evidence>
<keyword evidence="6" id="KW-1185">Reference proteome</keyword>
<sequence>MEKKLLTLGHSPDPDDAFMFYGLNIENGVDTNGFVFEQILKDIQTLNEMAIDEKLDITAISLAAYPTISDKYAILSSGASMGYKYGPLVVAKEKFGLDELKKKLIAVPGKLTSAYLELRLLLGKDIAVEVMPFDEIFDAVVSGDVDAGLIIHEGQLTYSNYNLKKIIDLGEWWFEKTQLPLPLGVNAIHRKFGEDMKKISKILKNSILFSLNHRDEAVEYALNFARGMDKGLADKFVGMYVNDLTVDMGENGLRACKLLLSEAYDKGLIDKLPEIDLV</sequence>
<dbReference type="UniPathway" id="UPA00079"/>
<comment type="catalytic activity">
    <reaction evidence="4">
        <text>cyclic dehypoxanthinylfutalosinate = 1,4-dihydroxy-6-naphthoate + dihydroxyacetone</text>
        <dbReference type="Rhea" id="RHEA:33087"/>
        <dbReference type="ChEBI" id="CHEBI:16016"/>
        <dbReference type="ChEBI" id="CHEBI:64254"/>
        <dbReference type="ChEBI" id="CHEBI:64270"/>
        <dbReference type="EC" id="4.1.99.29"/>
    </reaction>
</comment>
<dbReference type="EC" id="4.1.99.29" evidence="4"/>
<dbReference type="RefSeq" id="WP_013681630.1">
    <property type="nucleotide sequence ID" value="NC_015318.1"/>
</dbReference>
<dbReference type="PANTHER" id="PTHR37167:SF1">
    <property type="entry name" value="1,4-DIHYDROXY-6-NAPHTOATE SYNTHASE"/>
    <property type="match status" value="1"/>
</dbReference>
<dbReference type="InterPro" id="IPR030869">
    <property type="entry name" value="MqnD"/>
</dbReference>
<reference evidence="6" key="2">
    <citation type="submission" date="2011-03" db="EMBL/GenBank/DDBJ databases">
        <title>The complete genome of Hippea maritima DSM 10411.</title>
        <authorList>
            <consortium name="US DOE Joint Genome Institute (JGI-PGF)"/>
            <person name="Lucas S."/>
            <person name="Copeland A."/>
            <person name="Lapidus A."/>
            <person name="Bruce D."/>
            <person name="Goodwin L."/>
            <person name="Pitluck S."/>
            <person name="Peters L."/>
            <person name="Kyrpides N."/>
            <person name="Mavromatis K."/>
            <person name="Pagani I."/>
            <person name="Ivanova N."/>
            <person name="Mikhailova N."/>
            <person name="Lu M."/>
            <person name="Detter J.C."/>
            <person name="Tapia R."/>
            <person name="Han C."/>
            <person name="Land M."/>
            <person name="Hauser L."/>
            <person name="Markowitz V."/>
            <person name="Cheng J.-F."/>
            <person name="Hugenholtz P."/>
            <person name="Woyke T."/>
            <person name="Wu D."/>
            <person name="Spring S."/>
            <person name="Schroeder M."/>
            <person name="Brambilla E."/>
            <person name="Klenk H.-P."/>
            <person name="Eisen J.A."/>
        </authorList>
    </citation>
    <scope>NUCLEOTIDE SEQUENCE [LARGE SCALE GENOMIC DNA]</scope>
    <source>
        <strain evidence="6">ATCC 700847 / DSM 10411 / MH2</strain>
    </source>
</reference>
<evidence type="ECO:0000256" key="3">
    <source>
        <dbReference type="ARBA" id="ARBA00023239"/>
    </source>
</evidence>
<dbReference type="InParanoid" id="F2LV05"/>
<dbReference type="OrthoDB" id="9809439at2"/>
<feature type="binding site" evidence="4">
    <location>
        <begin position="113"/>
        <end position="114"/>
    </location>
    <ligand>
        <name>substrate</name>
    </ligand>
</feature>
<dbReference type="GO" id="GO:0016830">
    <property type="term" value="F:carbon-carbon lyase activity"/>
    <property type="evidence" value="ECO:0007669"/>
    <property type="project" value="UniProtKB-UniRule"/>
</dbReference>
<dbReference type="HAMAP" id="MF_00996">
    <property type="entry name" value="MqnD"/>
    <property type="match status" value="1"/>
</dbReference>
<reference evidence="5 6" key="1">
    <citation type="journal article" date="2011" name="Stand. Genomic Sci.">
        <title>Complete genome sequence of the thermophilic sulfur-reducer Hippea maritima type strain (MH(2)).</title>
        <authorList>
            <person name="Huntemann M."/>
            <person name="Lu M."/>
            <person name="Nolan M."/>
            <person name="Lapidus A."/>
            <person name="Lucas S."/>
            <person name="Hammon N."/>
            <person name="Deshpande S."/>
            <person name="Cheng J.F."/>
            <person name="Tapia R."/>
            <person name="Han C."/>
            <person name="Goodwin L."/>
            <person name="Pitluck S."/>
            <person name="Liolios K."/>
            <person name="Pagani I."/>
            <person name="Ivanova N."/>
            <person name="Ovchinikova G."/>
            <person name="Pati A."/>
            <person name="Chen A."/>
            <person name="Palaniappan K."/>
            <person name="Land M."/>
            <person name="Hauser L."/>
            <person name="Jeffries C.D."/>
            <person name="Detter J.C."/>
            <person name="Brambilla E.M."/>
            <person name="Rohde M."/>
            <person name="Spring S."/>
            <person name="Goker M."/>
            <person name="Woyke T."/>
            <person name="Bristow J."/>
            <person name="Eisen J.A."/>
            <person name="Markowitz V."/>
            <person name="Hugenholtz P."/>
            <person name="Kyrpides N.C."/>
            <person name="Klenk H.P."/>
            <person name="Mavromatis K."/>
        </authorList>
    </citation>
    <scope>NUCLEOTIDE SEQUENCE [LARGE SCALE GENOMIC DNA]</scope>
    <source>
        <strain evidence="6">ATCC 700847 / DSM 10411 / MH2</strain>
    </source>
</reference>
<gene>
    <name evidence="4" type="primary">mqnD</name>
    <name evidence="5" type="ordered locus">Hipma_0619</name>
</gene>
<evidence type="ECO:0000256" key="4">
    <source>
        <dbReference type="HAMAP-Rule" id="MF_00996"/>
    </source>
</evidence>
<dbReference type="AlphaFoldDB" id="F2LV05"/>
<comment type="pathway">
    <text evidence="1 4">Quinol/quinone metabolism; menaquinone biosynthesis.</text>
</comment>